<dbReference type="InterPro" id="IPR036378">
    <property type="entry name" value="FAS1_dom_sf"/>
</dbReference>
<dbReference type="RefSeq" id="WP_107136252.1">
    <property type="nucleotide sequence ID" value="NZ_PYSV01000001.1"/>
</dbReference>
<dbReference type="SMART" id="SM00554">
    <property type="entry name" value="FAS1"/>
    <property type="match status" value="3"/>
</dbReference>
<reference evidence="4 5" key="1">
    <citation type="submission" date="2018-03" db="EMBL/GenBank/DDBJ databases">
        <title>Draft genome of Deinococcus sp. OD32.</title>
        <authorList>
            <person name="Wang X.-P."/>
            <person name="Du Z.-J."/>
        </authorList>
    </citation>
    <scope>NUCLEOTIDE SEQUENCE [LARGE SCALE GENOMIC DNA]</scope>
    <source>
        <strain evidence="4 5">OD32</strain>
    </source>
</reference>
<feature type="compositionally biased region" description="Low complexity" evidence="1">
    <location>
        <begin position="219"/>
        <end position="238"/>
    </location>
</feature>
<feature type="domain" description="FAS1" evidence="3">
    <location>
        <begin position="244"/>
        <end position="373"/>
    </location>
</feature>
<feature type="signal peptide" evidence="2">
    <location>
        <begin position="1"/>
        <end position="20"/>
    </location>
</feature>
<feature type="region of interest" description="Disordered" evidence="1">
    <location>
        <begin position="218"/>
        <end position="238"/>
    </location>
</feature>
<feature type="domain" description="FAS1" evidence="3">
    <location>
        <begin position="35"/>
        <end position="164"/>
    </location>
</feature>
<feature type="region of interest" description="Disordered" evidence="1">
    <location>
        <begin position="380"/>
        <end position="400"/>
    </location>
</feature>
<gene>
    <name evidence="4" type="ORF">C8263_01155</name>
</gene>
<evidence type="ECO:0000259" key="3">
    <source>
        <dbReference type="PROSITE" id="PS50213"/>
    </source>
</evidence>
<dbReference type="InterPro" id="IPR050904">
    <property type="entry name" value="Adhesion/Biosynth-related"/>
</dbReference>
<dbReference type="EMBL" id="PYSV01000001">
    <property type="protein sequence ID" value="PTA69659.1"/>
    <property type="molecule type" value="Genomic_DNA"/>
</dbReference>
<organism evidence="4 5">
    <name type="scientific">Deinococcus arcticus</name>
    <dbReference type="NCBI Taxonomy" id="2136176"/>
    <lineage>
        <taxon>Bacteria</taxon>
        <taxon>Thermotogati</taxon>
        <taxon>Deinococcota</taxon>
        <taxon>Deinococci</taxon>
        <taxon>Deinococcales</taxon>
        <taxon>Deinococcaceae</taxon>
        <taxon>Deinococcus</taxon>
    </lineage>
</organism>
<feature type="region of interest" description="Disordered" evidence="1">
    <location>
        <begin position="173"/>
        <end position="194"/>
    </location>
</feature>
<dbReference type="FunFam" id="2.30.180.10:FF:000014">
    <property type="entry name" value="Stabilin 1"/>
    <property type="match status" value="1"/>
</dbReference>
<evidence type="ECO:0000313" key="4">
    <source>
        <dbReference type="EMBL" id="PTA69659.1"/>
    </source>
</evidence>
<evidence type="ECO:0000256" key="2">
    <source>
        <dbReference type="SAM" id="SignalP"/>
    </source>
</evidence>
<evidence type="ECO:0000313" key="5">
    <source>
        <dbReference type="Proteomes" id="UP000240317"/>
    </source>
</evidence>
<dbReference type="AlphaFoldDB" id="A0A2T3WCN2"/>
<keyword evidence="5" id="KW-1185">Reference proteome</keyword>
<sequence length="557" mass="57171">MKKQTSFVTLSLMLATPALAGGAGAPVSAPASGPCRTIAQIVMSDPNFSTLATAVEAAGLSQTLMGGQYTVFAPTNAAFAKLPSDTLAMVLNDATMLRNILLYHVVAGKVSSKQVMGMSSGKTLQGSSFLVSKMGNRVMVDNATVTRADVAACNGVVHVIDTVLMPAMSTAAAPAPAPAPAATTPAPAPAPAATAPVTTAPAAVDVLRIPATPVSVGASTTVTTNTSTNTSTTTTTTTTTEVSTTTLYDLISGDERFTTLRDLLSDAELTEVLISNEYTVFAPTNEAFEAVDPDTLALIASDPETLKAVLLYHVVSGRLESARLTQAGQLRSEQGASLDVTLNGTNSMIGEAMVTTTPIQASNGFIYPVSAVLLPPDLVLPQPPTGDTATTDTTTSTTTTTTTTSTTITLTSAQSGANLLEVLSQPQFSTLLSLVQRANLLPSLTAADVTIFAPTNEAFAKVPQATLDMLLADPAKLTQVLQYHVVTGRVIDQGLNVAQLRSVEGSSIDLMMDGSGGVRAGVRSGDTITGGLVSTRADAGTSVVYAIDTVLMPPSMR</sequence>
<dbReference type="InterPro" id="IPR000782">
    <property type="entry name" value="FAS1_domain"/>
</dbReference>
<accession>A0A2T3WCN2</accession>
<keyword evidence="2" id="KW-0732">Signal</keyword>
<comment type="caution">
    <text evidence="4">The sequence shown here is derived from an EMBL/GenBank/DDBJ whole genome shotgun (WGS) entry which is preliminary data.</text>
</comment>
<evidence type="ECO:0000256" key="1">
    <source>
        <dbReference type="SAM" id="MobiDB-lite"/>
    </source>
</evidence>
<name>A0A2T3WCN2_9DEIO</name>
<dbReference type="Proteomes" id="UP000240317">
    <property type="component" value="Unassembled WGS sequence"/>
</dbReference>
<proteinExistence type="predicted"/>
<dbReference type="PANTHER" id="PTHR10900:SF77">
    <property type="entry name" value="FI19380P1"/>
    <property type="match status" value="1"/>
</dbReference>
<feature type="chain" id="PRO_5015678099" evidence="2">
    <location>
        <begin position="21"/>
        <end position="557"/>
    </location>
</feature>
<dbReference type="PROSITE" id="PS50213">
    <property type="entry name" value="FAS1"/>
    <property type="match status" value="3"/>
</dbReference>
<dbReference type="PANTHER" id="PTHR10900">
    <property type="entry name" value="PERIOSTIN-RELATED"/>
    <property type="match status" value="1"/>
</dbReference>
<dbReference type="SUPFAM" id="SSF82153">
    <property type="entry name" value="FAS1 domain"/>
    <property type="match status" value="3"/>
</dbReference>
<dbReference type="OrthoDB" id="9800666at2"/>
<feature type="domain" description="FAS1" evidence="3">
    <location>
        <begin position="415"/>
        <end position="551"/>
    </location>
</feature>
<dbReference type="Pfam" id="PF02469">
    <property type="entry name" value="Fasciclin"/>
    <property type="match status" value="3"/>
</dbReference>
<dbReference type="Gene3D" id="2.30.180.10">
    <property type="entry name" value="FAS1 domain"/>
    <property type="match status" value="3"/>
</dbReference>
<dbReference type="FunFam" id="2.30.180.10:FF:000032">
    <property type="entry name" value="Fasciclin domain-containing protein, putative"/>
    <property type="match status" value="2"/>
</dbReference>
<protein>
    <submittedName>
        <fullName evidence="4">Fasciclin</fullName>
    </submittedName>
</protein>